<reference evidence="3" key="1">
    <citation type="submission" date="2020-05" db="EMBL/GenBank/DDBJ databases">
        <title>Mycena genomes resolve the evolution of fungal bioluminescence.</title>
        <authorList>
            <person name="Tsai I.J."/>
        </authorList>
    </citation>
    <scope>NUCLEOTIDE SEQUENCE</scope>
    <source>
        <strain evidence="3">160909Yilan</strain>
    </source>
</reference>
<feature type="transmembrane region" description="Helical" evidence="2">
    <location>
        <begin position="105"/>
        <end position="130"/>
    </location>
</feature>
<dbReference type="EMBL" id="JACAZH010000005">
    <property type="protein sequence ID" value="KAF7367810.1"/>
    <property type="molecule type" value="Genomic_DNA"/>
</dbReference>
<accession>A0A8H7DAZ7</accession>
<keyword evidence="2" id="KW-0472">Membrane</keyword>
<evidence type="ECO:0000256" key="2">
    <source>
        <dbReference type="SAM" id="Phobius"/>
    </source>
</evidence>
<dbReference type="OrthoDB" id="2998337at2759"/>
<keyword evidence="2" id="KW-0812">Transmembrane</keyword>
<dbReference type="AlphaFoldDB" id="A0A8H7DAZ7"/>
<feature type="transmembrane region" description="Helical" evidence="2">
    <location>
        <begin position="142"/>
        <end position="162"/>
    </location>
</feature>
<feature type="transmembrane region" description="Helical" evidence="2">
    <location>
        <begin position="70"/>
        <end position="93"/>
    </location>
</feature>
<proteinExistence type="predicted"/>
<feature type="region of interest" description="Disordered" evidence="1">
    <location>
        <begin position="32"/>
        <end position="55"/>
    </location>
</feature>
<evidence type="ECO:0000313" key="4">
    <source>
        <dbReference type="Proteomes" id="UP000623467"/>
    </source>
</evidence>
<dbReference type="Proteomes" id="UP000623467">
    <property type="component" value="Unassembled WGS sequence"/>
</dbReference>
<keyword evidence="4" id="KW-1185">Reference proteome</keyword>
<feature type="compositionally biased region" description="Pro residues" evidence="1">
    <location>
        <begin position="32"/>
        <end position="44"/>
    </location>
</feature>
<gene>
    <name evidence="3" type="ORF">MSAN_00845200</name>
</gene>
<evidence type="ECO:0000256" key="1">
    <source>
        <dbReference type="SAM" id="MobiDB-lite"/>
    </source>
</evidence>
<organism evidence="3 4">
    <name type="scientific">Mycena sanguinolenta</name>
    <dbReference type="NCBI Taxonomy" id="230812"/>
    <lineage>
        <taxon>Eukaryota</taxon>
        <taxon>Fungi</taxon>
        <taxon>Dikarya</taxon>
        <taxon>Basidiomycota</taxon>
        <taxon>Agaricomycotina</taxon>
        <taxon>Agaricomycetes</taxon>
        <taxon>Agaricomycetidae</taxon>
        <taxon>Agaricales</taxon>
        <taxon>Marasmiineae</taxon>
        <taxon>Mycenaceae</taxon>
        <taxon>Mycena</taxon>
    </lineage>
</organism>
<protein>
    <submittedName>
        <fullName evidence="3">Uncharacterized protein</fullName>
    </submittedName>
</protein>
<feature type="region of interest" description="Disordered" evidence="1">
    <location>
        <begin position="1"/>
        <end position="20"/>
    </location>
</feature>
<keyword evidence="2" id="KW-1133">Transmembrane helix</keyword>
<feature type="transmembrane region" description="Helical" evidence="2">
    <location>
        <begin position="182"/>
        <end position="202"/>
    </location>
</feature>
<comment type="caution">
    <text evidence="3">The sequence shown here is derived from an EMBL/GenBank/DDBJ whole genome shotgun (WGS) entry which is preliminary data.</text>
</comment>
<sequence>MEMEPVASSSRAHDTKSVSSESTILCSSLPSLPSPSLPNRPQAPPAHTAHNVGGTAPTSPDAASGTACCIVIWFAICFGFWSASIAVCFTAYSRLVNTGALHWDLGVLLAGVAYSSLSIILILIFVISAFMRNASESYVGTLRCLATFMSGIGIFIALAAAFPLDGCTGSECSPNDGSIAGGFRALCVLGGAMCWMIWAAILRQ</sequence>
<name>A0A8H7DAZ7_9AGAR</name>
<evidence type="ECO:0000313" key="3">
    <source>
        <dbReference type="EMBL" id="KAF7367810.1"/>
    </source>
</evidence>